<feature type="domain" description="Glycosyl hydrolase family 95 N-terminal" evidence="1">
    <location>
        <begin position="7"/>
        <end position="159"/>
    </location>
</feature>
<dbReference type="PANTHER" id="PTHR31084">
    <property type="entry name" value="ALPHA-L-FUCOSIDASE 2"/>
    <property type="match status" value="1"/>
</dbReference>
<evidence type="ECO:0000313" key="2">
    <source>
        <dbReference type="EMBL" id="KRG11988.1"/>
    </source>
</evidence>
<sequence>MENAHLLSYKKPGVAWTEALPLGNGRMGAMHFGGIEVDRFQLNEDTLWSGPPERRRYQDQESLQKVVREYIDQGNYEAATDETKNMFGPYTQAYMPLGDLKLQYFHGGIAQAYHRSLDIQQALSTITYSIGEIDYIREAFISFPHQVLAIRLAASKEKSKEK</sequence>
<evidence type="ECO:0000313" key="3">
    <source>
        <dbReference type="Proteomes" id="UP000053881"/>
    </source>
</evidence>
<name>A0A0Q9Y4S1_9BACI</name>
<gene>
    <name evidence="2" type="ORF">ACA29_13035</name>
</gene>
<feature type="non-terminal residue" evidence="2">
    <location>
        <position position="162"/>
    </location>
</feature>
<accession>A0A0Q9Y4S1</accession>
<evidence type="ECO:0000259" key="1">
    <source>
        <dbReference type="Pfam" id="PF14498"/>
    </source>
</evidence>
<protein>
    <submittedName>
        <fullName evidence="2">Alpha-L-fucosidase</fullName>
    </submittedName>
</protein>
<proteinExistence type="predicted"/>
<dbReference type="GO" id="GO:0004560">
    <property type="term" value="F:alpha-L-fucosidase activity"/>
    <property type="evidence" value="ECO:0007669"/>
    <property type="project" value="TreeGrafter"/>
</dbReference>
<dbReference type="EMBL" id="LGPB01000103">
    <property type="protein sequence ID" value="KRG11988.1"/>
    <property type="molecule type" value="Genomic_DNA"/>
</dbReference>
<dbReference type="PATRIC" id="fig|217031.4.peg.4355"/>
<dbReference type="InterPro" id="IPR027414">
    <property type="entry name" value="GH95_N_dom"/>
</dbReference>
<dbReference type="PANTHER" id="PTHR31084:SF0">
    <property type="entry name" value="ALPHA-L-FUCOSIDASE 2"/>
    <property type="match status" value="1"/>
</dbReference>
<dbReference type="Gene3D" id="2.70.98.50">
    <property type="entry name" value="putative glycoside hydrolase family protein from bacillus halodurans"/>
    <property type="match status" value="1"/>
</dbReference>
<organism evidence="2 3">
    <name type="scientific">Lederbergia galactosidilytica</name>
    <dbReference type="NCBI Taxonomy" id="217031"/>
    <lineage>
        <taxon>Bacteria</taxon>
        <taxon>Bacillati</taxon>
        <taxon>Bacillota</taxon>
        <taxon>Bacilli</taxon>
        <taxon>Bacillales</taxon>
        <taxon>Bacillaceae</taxon>
        <taxon>Lederbergia</taxon>
    </lineage>
</organism>
<reference evidence="2 3" key="1">
    <citation type="submission" date="2015-06" db="EMBL/GenBank/DDBJ databases">
        <title>Genome sequencing project of Bacillus galactosidilyticus PL133.</title>
        <authorList>
            <person name="Gaiero J."/>
            <person name="Nicol R."/>
            <person name="Habash M."/>
        </authorList>
    </citation>
    <scope>NUCLEOTIDE SEQUENCE [LARGE SCALE GENOMIC DNA]</scope>
    <source>
        <strain evidence="2 3">PL133</strain>
    </source>
</reference>
<dbReference type="Pfam" id="PF14498">
    <property type="entry name" value="Glyco_hyd_65N_2"/>
    <property type="match status" value="1"/>
</dbReference>
<dbReference type="Proteomes" id="UP000053881">
    <property type="component" value="Unassembled WGS sequence"/>
</dbReference>
<comment type="caution">
    <text evidence="2">The sequence shown here is derived from an EMBL/GenBank/DDBJ whole genome shotgun (WGS) entry which is preliminary data.</text>
</comment>
<dbReference type="AlphaFoldDB" id="A0A0Q9Y4S1"/>